<dbReference type="Pfam" id="PF01891">
    <property type="entry name" value="CbiM"/>
    <property type="match status" value="1"/>
</dbReference>
<evidence type="ECO:0000256" key="2">
    <source>
        <dbReference type="ARBA" id="ARBA00022448"/>
    </source>
</evidence>
<protein>
    <submittedName>
        <fullName evidence="8">Cobalt uptake substrate-specific transmembrane region</fullName>
    </submittedName>
</protein>
<keyword evidence="3" id="KW-1003">Cell membrane</keyword>
<reference evidence="8 9" key="1">
    <citation type="submission" date="2016-12" db="EMBL/GenBank/DDBJ databases">
        <authorList>
            <person name="Song W.-J."/>
            <person name="Kurnit D.M."/>
        </authorList>
    </citation>
    <scope>NUCLEOTIDE SEQUENCE [LARGE SCALE GENOMIC DNA]</scope>
    <source>
        <strain evidence="8 9">DSM 19599</strain>
    </source>
</reference>
<dbReference type="STRING" id="1123029.SAMN02745172_03466"/>
<evidence type="ECO:0000256" key="4">
    <source>
        <dbReference type="ARBA" id="ARBA00022692"/>
    </source>
</evidence>
<feature type="transmembrane region" description="Helical" evidence="7">
    <location>
        <begin position="110"/>
        <end position="128"/>
    </location>
</feature>
<comment type="subcellular location">
    <subcellularLocation>
        <location evidence="1">Cell membrane</location>
        <topology evidence="1">Multi-pass membrane protein</topology>
    </subcellularLocation>
</comment>
<keyword evidence="9" id="KW-1185">Reference proteome</keyword>
<dbReference type="AlphaFoldDB" id="A0A1M7ZPL3"/>
<feature type="transmembrane region" description="Helical" evidence="7">
    <location>
        <begin position="180"/>
        <end position="205"/>
    </location>
</feature>
<proteinExistence type="predicted"/>
<keyword evidence="6 7" id="KW-0472">Membrane</keyword>
<evidence type="ECO:0000256" key="6">
    <source>
        <dbReference type="ARBA" id="ARBA00023136"/>
    </source>
</evidence>
<evidence type="ECO:0000256" key="1">
    <source>
        <dbReference type="ARBA" id="ARBA00004651"/>
    </source>
</evidence>
<keyword evidence="5 7" id="KW-1133">Transmembrane helix</keyword>
<dbReference type="Proteomes" id="UP000186406">
    <property type="component" value="Unassembled WGS sequence"/>
</dbReference>
<evidence type="ECO:0000256" key="3">
    <source>
        <dbReference type="ARBA" id="ARBA00022475"/>
    </source>
</evidence>
<sequence length="231" mass="24694">MHIEPGLVADGKIWLSYVTAAAAGGYALNLAWQGVRERGPLSVIGRSAVATALVFAFFEVLPHYPVGVSEVHLILGSTLFLILGAAPTAIGLALGLLIQGLFFAPFDLPQYGMNVTTLLVPLFALSALGRRIIAADTPYVELKYRQALALSTSYQAGIVAWVAFWAFYGQGFTAENAASIFSFGGAYMLVIIVEPLVDLGVLAAAKSLHSLKSLHRLKGNALFERRLFEPA</sequence>
<feature type="transmembrane region" description="Helical" evidence="7">
    <location>
        <begin position="44"/>
        <end position="61"/>
    </location>
</feature>
<feature type="transmembrane region" description="Helical" evidence="7">
    <location>
        <begin position="73"/>
        <end position="98"/>
    </location>
</feature>
<dbReference type="OrthoDB" id="4710659at2"/>
<dbReference type="GO" id="GO:0000041">
    <property type="term" value="P:transition metal ion transport"/>
    <property type="evidence" value="ECO:0007669"/>
    <property type="project" value="InterPro"/>
</dbReference>
<name>A0A1M7ZPL3_9HYPH</name>
<dbReference type="RefSeq" id="WP_073631028.1">
    <property type="nucleotide sequence ID" value="NZ_FRXO01000008.1"/>
</dbReference>
<keyword evidence="4 7" id="KW-0812">Transmembrane</keyword>
<evidence type="ECO:0000256" key="7">
    <source>
        <dbReference type="SAM" id="Phobius"/>
    </source>
</evidence>
<accession>A0A1M7ZPL3</accession>
<feature type="transmembrane region" description="Helical" evidence="7">
    <location>
        <begin position="12"/>
        <end position="32"/>
    </location>
</feature>
<dbReference type="InterPro" id="IPR002751">
    <property type="entry name" value="CbiM/NikMN"/>
</dbReference>
<dbReference type="GO" id="GO:0005886">
    <property type="term" value="C:plasma membrane"/>
    <property type="evidence" value="ECO:0007669"/>
    <property type="project" value="UniProtKB-SubCell"/>
</dbReference>
<dbReference type="Gene3D" id="1.10.1760.20">
    <property type="match status" value="1"/>
</dbReference>
<keyword evidence="2" id="KW-0813">Transport</keyword>
<feature type="transmembrane region" description="Helical" evidence="7">
    <location>
        <begin position="148"/>
        <end position="168"/>
    </location>
</feature>
<gene>
    <name evidence="8" type="ORF">SAMN02745172_03466</name>
</gene>
<evidence type="ECO:0000256" key="5">
    <source>
        <dbReference type="ARBA" id="ARBA00022989"/>
    </source>
</evidence>
<organism evidence="8 9">
    <name type="scientific">Pseudoxanthobacter soli DSM 19599</name>
    <dbReference type="NCBI Taxonomy" id="1123029"/>
    <lineage>
        <taxon>Bacteria</taxon>
        <taxon>Pseudomonadati</taxon>
        <taxon>Pseudomonadota</taxon>
        <taxon>Alphaproteobacteria</taxon>
        <taxon>Hyphomicrobiales</taxon>
        <taxon>Segnochrobactraceae</taxon>
        <taxon>Pseudoxanthobacter</taxon>
    </lineage>
</organism>
<dbReference type="EMBL" id="FRXO01000008">
    <property type="protein sequence ID" value="SHO66807.1"/>
    <property type="molecule type" value="Genomic_DNA"/>
</dbReference>
<evidence type="ECO:0000313" key="8">
    <source>
        <dbReference type="EMBL" id="SHO66807.1"/>
    </source>
</evidence>
<evidence type="ECO:0000313" key="9">
    <source>
        <dbReference type="Proteomes" id="UP000186406"/>
    </source>
</evidence>